<protein>
    <submittedName>
        <fullName evidence="2">Uncharacterized protein</fullName>
    </submittedName>
</protein>
<feature type="compositionally biased region" description="Low complexity" evidence="1">
    <location>
        <begin position="283"/>
        <end position="297"/>
    </location>
</feature>
<dbReference type="OrthoDB" id="4508227at2759"/>
<name>A0A5M9MRI7_9EURO</name>
<comment type="caution">
    <text evidence="2">The sequence shown here is derived from an EMBL/GenBank/DDBJ whole genome shotgun (WGS) entry which is preliminary data.</text>
</comment>
<feature type="region of interest" description="Disordered" evidence="1">
    <location>
        <begin position="325"/>
        <end position="344"/>
    </location>
</feature>
<dbReference type="AlphaFoldDB" id="A0A5M9MRI7"/>
<proteinExistence type="predicted"/>
<evidence type="ECO:0000313" key="2">
    <source>
        <dbReference type="EMBL" id="KAA8647910.1"/>
    </source>
</evidence>
<feature type="region of interest" description="Disordered" evidence="1">
    <location>
        <begin position="215"/>
        <end position="237"/>
    </location>
</feature>
<accession>A0A5M9MRI7</accession>
<feature type="region of interest" description="Disordered" evidence="1">
    <location>
        <begin position="267"/>
        <end position="297"/>
    </location>
</feature>
<dbReference type="Proteomes" id="UP000324241">
    <property type="component" value="Unassembled WGS sequence"/>
</dbReference>
<gene>
    <name evidence="2" type="ORF">ATNIH1004_006612</name>
</gene>
<dbReference type="EMBL" id="QUQM01000004">
    <property type="protein sequence ID" value="KAA8647910.1"/>
    <property type="molecule type" value="Genomic_DNA"/>
</dbReference>
<evidence type="ECO:0000313" key="3">
    <source>
        <dbReference type="Proteomes" id="UP000324241"/>
    </source>
</evidence>
<organism evidence="2 3">
    <name type="scientific">Aspergillus tanneri</name>
    <dbReference type="NCBI Taxonomy" id="1220188"/>
    <lineage>
        <taxon>Eukaryota</taxon>
        <taxon>Fungi</taxon>
        <taxon>Dikarya</taxon>
        <taxon>Ascomycota</taxon>
        <taxon>Pezizomycotina</taxon>
        <taxon>Eurotiomycetes</taxon>
        <taxon>Eurotiomycetidae</taxon>
        <taxon>Eurotiales</taxon>
        <taxon>Aspergillaceae</taxon>
        <taxon>Aspergillus</taxon>
        <taxon>Aspergillus subgen. Circumdati</taxon>
    </lineage>
</organism>
<dbReference type="RefSeq" id="XP_033427271.1">
    <property type="nucleotide sequence ID" value="XM_033571239.1"/>
</dbReference>
<sequence length="532" mass="59839">MVPKLGKQNQKHLSAEQISHLAKLTKNWSCRTGDDIPQHLYDWILEPVSKFWGFKVFRADTELVEYCLSDIEEVENASKMNPVRRRVILLILYDIVQEEKKRLQGEAEKNKARRLGEPESGDSKSRAYLTKAIRNIRKRCSQLQRYGGRWSLFERREAILEFPITYAANSFERAKMEEIEIEALNEYEALMCNHKYRSILQKAFEALVPQHLQKAPLQRRGQKRRWHDNSTTAKTARKRSSAFSFTYSQGECAQDFHFRARNDEIDRMNISGPTNTSEAAVDSGIGSSESVSSSCRSPRSDLLANDIQLIGNNLFNHYEARGQLGSQDVPSLEPSVNSFQPPDTSPWRLPLAASQQITAFAGSTTGEPNSSQPSSLEIHCSSTNTRATTTGVDSQQSPAYASAIMNISDGRDQSNISSVRTETHGEGLHCTPYNVVVQGFEDAFYRGAGGEFSSQNVARGFENVFHHPVGDSSSEDVPQCLRDRFHQTAQGIPNHDDIARGFENSFCQTSINYQNAARGFEDAFCQWSGVEL</sequence>
<feature type="compositionally biased region" description="Polar residues" evidence="1">
    <location>
        <begin position="325"/>
        <end position="342"/>
    </location>
</feature>
<reference evidence="2 3" key="1">
    <citation type="submission" date="2019-08" db="EMBL/GenBank/DDBJ databases">
        <title>The genome sequence of a newly discovered highly antifungal drug resistant Aspergillus species, Aspergillus tanneri NIH 1004.</title>
        <authorList>
            <person name="Mounaud S."/>
            <person name="Singh I."/>
            <person name="Joardar V."/>
            <person name="Pakala S."/>
            <person name="Pakala S."/>
            <person name="Venepally P."/>
            <person name="Chung J.K."/>
            <person name="Losada L."/>
            <person name="Nierman W.C."/>
        </authorList>
    </citation>
    <scope>NUCLEOTIDE SEQUENCE [LARGE SCALE GENOMIC DNA]</scope>
    <source>
        <strain evidence="2 3">NIH1004</strain>
    </source>
</reference>
<dbReference type="GeneID" id="54329314"/>
<evidence type="ECO:0000256" key="1">
    <source>
        <dbReference type="SAM" id="MobiDB-lite"/>
    </source>
</evidence>